<evidence type="ECO:0000256" key="2">
    <source>
        <dbReference type="ARBA" id="ARBA00022475"/>
    </source>
</evidence>
<evidence type="ECO:0000256" key="1">
    <source>
        <dbReference type="ARBA" id="ARBA00004651"/>
    </source>
</evidence>
<dbReference type="EMBL" id="FAOO01000026">
    <property type="protein sequence ID" value="CUU08922.1"/>
    <property type="molecule type" value="Genomic_DNA"/>
</dbReference>
<feature type="transmembrane region" description="Helical" evidence="6">
    <location>
        <begin position="326"/>
        <end position="344"/>
    </location>
</feature>
<feature type="transmembrane region" description="Helical" evidence="6">
    <location>
        <begin position="377"/>
        <end position="400"/>
    </location>
</feature>
<keyword evidence="8" id="KW-1185">Reference proteome</keyword>
<feature type="transmembrane region" description="Helical" evidence="6">
    <location>
        <begin position="143"/>
        <end position="162"/>
    </location>
</feature>
<feature type="transmembrane region" description="Helical" evidence="6">
    <location>
        <begin position="111"/>
        <end position="131"/>
    </location>
</feature>
<feature type="transmembrane region" description="Helical" evidence="6">
    <location>
        <begin position="204"/>
        <end position="222"/>
    </location>
</feature>
<sequence length="481" mass="55848">MPWSRKKAITDITFVTLSQYLTQFILILRGFIFAKFLGPELFGVYSAIFLFYTYGVYAQLGILDGLWRLVPYFLAQGDEAKGRNYLSTGFWALNFFGLTFVFLVFIIKLNFIVLLSALAVFFFLNFSFMLLKFQIQHKFKLLGVYQTLLSIADLIFSSILMFKLHVEGIYIGMNLALILTILLASKNLNLKFERHFDLFELKEILKIGFVNLLIGFGLRLLMTMDKFSVANFFDKASMGFYSVAYSIGMLPFFIPMTLNQVIGQRMIEEYGRTKEVQSLKIFLDESLIFLSFVLPFVSIFAIAFAEPFIILLLPKYLYSLKLVDKLAISFYFISLSAIPLTFLVTINERKWIIVSEFLLIGLLFIVNYVIAKSSLELVWITYAVLVAYFLYFISLIYLSYRKFYDILKIFNLALKLSLPVFPIFLVFSLKFINFGEWGNLVKFSLRIIIGLIWISFAIFYLKRKTVIISQMIQIIRERVGL</sequence>
<dbReference type="RefSeq" id="WP_140945913.1">
    <property type="nucleotide sequence ID" value="NZ_FAOO01000026.1"/>
</dbReference>
<evidence type="ECO:0000313" key="8">
    <source>
        <dbReference type="Proteomes" id="UP000320623"/>
    </source>
</evidence>
<keyword evidence="3 6" id="KW-0812">Transmembrane</keyword>
<feature type="transmembrane region" description="Helical" evidence="6">
    <location>
        <begin position="12"/>
        <end position="32"/>
    </location>
</feature>
<comment type="subcellular location">
    <subcellularLocation>
        <location evidence="1">Cell membrane</location>
        <topology evidence="1">Multi-pass membrane protein</topology>
    </subcellularLocation>
</comment>
<keyword evidence="4 6" id="KW-1133">Transmembrane helix</keyword>
<protein>
    <submittedName>
        <fullName evidence="7">Polysaccharide biosynthesis protein</fullName>
    </submittedName>
</protein>
<evidence type="ECO:0000313" key="7">
    <source>
        <dbReference type="EMBL" id="CUU08922.1"/>
    </source>
</evidence>
<dbReference type="PANTHER" id="PTHR30250">
    <property type="entry name" value="PST FAMILY PREDICTED COLANIC ACID TRANSPORTER"/>
    <property type="match status" value="1"/>
</dbReference>
<feature type="transmembrane region" description="Helical" evidence="6">
    <location>
        <begin position="44"/>
        <end position="63"/>
    </location>
</feature>
<keyword evidence="5 6" id="KW-0472">Membrane</keyword>
<feature type="transmembrane region" description="Helical" evidence="6">
    <location>
        <begin position="412"/>
        <end position="431"/>
    </location>
</feature>
<organism evidence="7 8">
    <name type="scientific">Candidatus Thermokryptus mobilis</name>
    <dbReference type="NCBI Taxonomy" id="1643428"/>
    <lineage>
        <taxon>Bacteria</taxon>
        <taxon>Pseudomonadati</taxon>
        <taxon>Candidatus Kryptoniota</taxon>
        <taxon>Candidatus Thermokryptus</taxon>
    </lineage>
</organism>
<dbReference type="Pfam" id="PF13440">
    <property type="entry name" value="Polysacc_synt_3"/>
    <property type="match status" value="1"/>
</dbReference>
<name>A0A0S4NCQ1_9BACT</name>
<feature type="transmembrane region" description="Helical" evidence="6">
    <location>
        <begin position="351"/>
        <end position="371"/>
    </location>
</feature>
<evidence type="ECO:0000256" key="4">
    <source>
        <dbReference type="ARBA" id="ARBA00022989"/>
    </source>
</evidence>
<feature type="transmembrane region" description="Helical" evidence="6">
    <location>
        <begin position="84"/>
        <end position="105"/>
    </location>
</feature>
<feature type="transmembrane region" description="Helical" evidence="6">
    <location>
        <begin position="443"/>
        <end position="461"/>
    </location>
</feature>
<dbReference type="InterPro" id="IPR050833">
    <property type="entry name" value="Poly_Biosynth_Transport"/>
</dbReference>
<dbReference type="GO" id="GO:0005886">
    <property type="term" value="C:plasma membrane"/>
    <property type="evidence" value="ECO:0007669"/>
    <property type="project" value="UniProtKB-SubCell"/>
</dbReference>
<gene>
    <name evidence="7" type="ORF">JGI1_02211</name>
</gene>
<dbReference type="STRING" id="1643428.GCA_001442855_02163"/>
<feature type="transmembrane region" description="Helical" evidence="6">
    <location>
        <begin position="287"/>
        <end position="314"/>
    </location>
</feature>
<evidence type="ECO:0000256" key="6">
    <source>
        <dbReference type="SAM" id="Phobius"/>
    </source>
</evidence>
<reference evidence="8" key="1">
    <citation type="submission" date="2015-11" db="EMBL/GenBank/DDBJ databases">
        <authorList>
            <person name="Varghese N."/>
        </authorList>
    </citation>
    <scope>NUCLEOTIDE SEQUENCE [LARGE SCALE GENOMIC DNA]</scope>
</reference>
<evidence type="ECO:0000256" key="5">
    <source>
        <dbReference type="ARBA" id="ARBA00023136"/>
    </source>
</evidence>
<evidence type="ECO:0000256" key="3">
    <source>
        <dbReference type="ARBA" id="ARBA00022692"/>
    </source>
</evidence>
<dbReference type="AlphaFoldDB" id="A0A0S4NCQ1"/>
<dbReference type="OrthoDB" id="3246647at2"/>
<keyword evidence="2" id="KW-1003">Cell membrane</keyword>
<feature type="transmembrane region" description="Helical" evidence="6">
    <location>
        <begin position="168"/>
        <end position="184"/>
    </location>
</feature>
<feature type="transmembrane region" description="Helical" evidence="6">
    <location>
        <begin position="242"/>
        <end position="262"/>
    </location>
</feature>
<accession>A0A0S4NCQ1</accession>
<proteinExistence type="predicted"/>
<dbReference type="Proteomes" id="UP000320623">
    <property type="component" value="Unassembled WGS sequence"/>
</dbReference>
<dbReference type="PANTHER" id="PTHR30250:SF11">
    <property type="entry name" value="O-ANTIGEN TRANSPORTER-RELATED"/>
    <property type="match status" value="1"/>
</dbReference>